<reference evidence="2 3" key="1">
    <citation type="journal article" name="Sci. Rep.">
        <title>Genome-scale phylogenetic analyses confirm Olpidium as the closest living zoosporic fungus to the non-flagellated, terrestrial fungi.</title>
        <authorList>
            <person name="Chang Y."/>
            <person name="Rochon D."/>
            <person name="Sekimoto S."/>
            <person name="Wang Y."/>
            <person name="Chovatia M."/>
            <person name="Sandor L."/>
            <person name="Salamov A."/>
            <person name="Grigoriev I.V."/>
            <person name="Stajich J.E."/>
            <person name="Spatafora J.W."/>
        </authorList>
    </citation>
    <scope>NUCLEOTIDE SEQUENCE [LARGE SCALE GENOMIC DNA]</scope>
    <source>
        <strain evidence="2">S191</strain>
    </source>
</reference>
<gene>
    <name evidence="2" type="ORF">BJ554DRAFT_4308</name>
</gene>
<dbReference type="AlphaFoldDB" id="A0A8H8A0Y3"/>
<feature type="non-terminal residue" evidence="2">
    <location>
        <position position="1"/>
    </location>
</feature>
<feature type="compositionally biased region" description="Pro residues" evidence="1">
    <location>
        <begin position="1"/>
        <end position="13"/>
    </location>
</feature>
<feature type="compositionally biased region" description="Acidic residues" evidence="1">
    <location>
        <begin position="90"/>
        <end position="100"/>
    </location>
</feature>
<name>A0A8H8A0Y3_9FUNG</name>
<comment type="caution">
    <text evidence="2">The sequence shown here is derived from an EMBL/GenBank/DDBJ whole genome shotgun (WGS) entry which is preliminary data.</text>
</comment>
<sequence length="100" mass="10478">GAPPPIAPKPVIPRKPENLSAGKTPGVPARTAAAGPVPPPRHNDASSAPNPQASLAEMPNLLCTSLTAGLSSPPTLLPIRKIKKTRQPDEAEEDDDEEWH</sequence>
<accession>A0A8H8A0Y3</accession>
<evidence type="ECO:0000313" key="2">
    <source>
        <dbReference type="EMBL" id="KAG5462633.1"/>
    </source>
</evidence>
<organism evidence="2 3">
    <name type="scientific">Olpidium bornovanus</name>
    <dbReference type="NCBI Taxonomy" id="278681"/>
    <lineage>
        <taxon>Eukaryota</taxon>
        <taxon>Fungi</taxon>
        <taxon>Fungi incertae sedis</taxon>
        <taxon>Olpidiomycota</taxon>
        <taxon>Olpidiomycotina</taxon>
        <taxon>Olpidiomycetes</taxon>
        <taxon>Olpidiales</taxon>
        <taxon>Olpidiaceae</taxon>
        <taxon>Olpidium</taxon>
    </lineage>
</organism>
<evidence type="ECO:0000256" key="1">
    <source>
        <dbReference type="SAM" id="MobiDB-lite"/>
    </source>
</evidence>
<proteinExistence type="predicted"/>
<protein>
    <submittedName>
        <fullName evidence="2">Uncharacterized protein</fullName>
    </submittedName>
</protein>
<feature type="region of interest" description="Disordered" evidence="1">
    <location>
        <begin position="1"/>
        <end position="100"/>
    </location>
</feature>
<feature type="compositionally biased region" description="Polar residues" evidence="1">
    <location>
        <begin position="62"/>
        <end position="74"/>
    </location>
</feature>
<evidence type="ECO:0000313" key="3">
    <source>
        <dbReference type="Proteomes" id="UP000673691"/>
    </source>
</evidence>
<dbReference type="EMBL" id="JAEFCI010001858">
    <property type="protein sequence ID" value="KAG5462633.1"/>
    <property type="molecule type" value="Genomic_DNA"/>
</dbReference>
<keyword evidence="3" id="KW-1185">Reference proteome</keyword>
<dbReference type="Proteomes" id="UP000673691">
    <property type="component" value="Unassembled WGS sequence"/>
</dbReference>